<dbReference type="Proteomes" id="UP000373449">
    <property type="component" value="Unassembled WGS sequence"/>
</dbReference>
<gene>
    <name evidence="1" type="ORF">NCTC12282_05922</name>
</gene>
<evidence type="ECO:0000313" key="1">
    <source>
        <dbReference type="EMBL" id="VFS52641.1"/>
    </source>
</evidence>
<accession>A0A484ZXF5</accession>
<protein>
    <submittedName>
        <fullName evidence="1">Uncharacterized protein</fullName>
    </submittedName>
</protein>
<evidence type="ECO:0000313" key="2">
    <source>
        <dbReference type="Proteomes" id="UP000373449"/>
    </source>
</evidence>
<name>A0A484ZXF5_9GAMM</name>
<sequence length="154" mass="17738">MTPLNLPTDHIAKFDKSLLEDSGELLRFEVRGVLRTFITSLKKIERASFEKVDYISASRLIKYYAKFGFGKGSSTLGKNEANKLTQIIDAFKKKSKAMDNDERLKRLEKVLAEFLDDEGYGKAIIEDFLQDNVEGRKYLDGYFLQNKDLLIKEK</sequence>
<dbReference type="AlphaFoldDB" id="A0A484ZXF5"/>
<dbReference type="EMBL" id="CAADJA010000002">
    <property type="protein sequence ID" value="VFS52641.1"/>
    <property type="molecule type" value="Genomic_DNA"/>
</dbReference>
<proteinExistence type="predicted"/>
<dbReference type="RefSeq" id="WP_134531546.1">
    <property type="nucleotide sequence ID" value="NZ_CAADJA010000002.1"/>
</dbReference>
<organism evidence="1 2">
    <name type="scientific">Budvicia aquatica</name>
    <dbReference type="NCBI Taxonomy" id="82979"/>
    <lineage>
        <taxon>Bacteria</taxon>
        <taxon>Pseudomonadati</taxon>
        <taxon>Pseudomonadota</taxon>
        <taxon>Gammaproteobacteria</taxon>
        <taxon>Enterobacterales</taxon>
        <taxon>Budviciaceae</taxon>
        <taxon>Budvicia</taxon>
    </lineage>
</organism>
<reference evidence="1 2" key="1">
    <citation type="submission" date="2019-03" db="EMBL/GenBank/DDBJ databases">
        <authorList>
            <consortium name="Pathogen Informatics"/>
        </authorList>
    </citation>
    <scope>NUCLEOTIDE SEQUENCE [LARGE SCALE GENOMIC DNA]</scope>
    <source>
        <strain evidence="1 2">NCTC12282</strain>
    </source>
</reference>